<dbReference type="InterPro" id="IPR003903">
    <property type="entry name" value="UIM_dom"/>
</dbReference>
<feature type="compositionally biased region" description="Basic residues" evidence="2">
    <location>
        <begin position="1"/>
        <end position="11"/>
    </location>
</feature>
<sequence>MPPRKAVKRRRVLDSLQPPPDLQPLMPMMPNPPQIPQPPVPSFGLPQAFSMPPLPNCPNAPNPQQPYPQYDQPFYESAHGSHHVPEMSTSGLGGSEEGDHEYEDEEEEGEGEGGEAEEEVPDEEADQREEKRGHRHAPGRPAAGRKRGRAPSAPPQADPLPVALKRFAEVAPYVSSDAAKEALLEAMEKNADLKQRIDAHKDAHQHCRPQTPDFKDDLNWWIEEAQTRLACLNEFDAEKEQLEQAMAMSLREAEAERQRQEVEEQQLGQAAALERRFADSPVLTEVGTNVLFFAN</sequence>
<protein>
    <submittedName>
        <fullName evidence="3">Uncharacterized protein</fullName>
    </submittedName>
</protein>
<dbReference type="PROSITE" id="PS50330">
    <property type="entry name" value="UIM"/>
    <property type="match status" value="1"/>
</dbReference>
<proteinExistence type="predicted"/>
<evidence type="ECO:0000256" key="1">
    <source>
        <dbReference type="SAM" id="Coils"/>
    </source>
</evidence>
<dbReference type="EMBL" id="MU069562">
    <property type="protein sequence ID" value="KAF5838909.1"/>
    <property type="molecule type" value="Genomic_DNA"/>
</dbReference>
<feature type="region of interest" description="Disordered" evidence="2">
    <location>
        <begin position="1"/>
        <end position="160"/>
    </location>
</feature>
<name>A0ABQ7GWC2_DUNSA</name>
<feature type="compositionally biased region" description="Acidic residues" evidence="2">
    <location>
        <begin position="96"/>
        <end position="127"/>
    </location>
</feature>
<gene>
    <name evidence="3" type="ORF">DUNSADRAFT_2000</name>
</gene>
<keyword evidence="1" id="KW-0175">Coiled coil</keyword>
<feature type="compositionally biased region" description="Basic residues" evidence="2">
    <location>
        <begin position="133"/>
        <end position="149"/>
    </location>
</feature>
<evidence type="ECO:0000313" key="3">
    <source>
        <dbReference type="EMBL" id="KAF5838909.1"/>
    </source>
</evidence>
<accession>A0ABQ7GWC2</accession>
<evidence type="ECO:0000313" key="4">
    <source>
        <dbReference type="Proteomes" id="UP000815325"/>
    </source>
</evidence>
<dbReference type="Proteomes" id="UP000815325">
    <property type="component" value="Unassembled WGS sequence"/>
</dbReference>
<comment type="caution">
    <text evidence="3">The sequence shown here is derived from an EMBL/GenBank/DDBJ whole genome shotgun (WGS) entry which is preliminary data.</text>
</comment>
<keyword evidence="4" id="KW-1185">Reference proteome</keyword>
<feature type="coiled-coil region" evidence="1">
    <location>
        <begin position="232"/>
        <end position="270"/>
    </location>
</feature>
<reference evidence="3" key="1">
    <citation type="submission" date="2017-08" db="EMBL/GenBank/DDBJ databases">
        <authorList>
            <person name="Polle J.E."/>
            <person name="Barry K."/>
            <person name="Cushman J."/>
            <person name="Schmutz J."/>
            <person name="Tran D."/>
            <person name="Hathwaick L.T."/>
            <person name="Yim W.C."/>
            <person name="Jenkins J."/>
            <person name="Mckie-Krisberg Z.M."/>
            <person name="Prochnik S."/>
            <person name="Lindquist E."/>
            <person name="Dockter R.B."/>
            <person name="Adam C."/>
            <person name="Molina H."/>
            <person name="Bunkerborg J."/>
            <person name="Jin E."/>
            <person name="Buchheim M."/>
            <person name="Magnuson J."/>
        </authorList>
    </citation>
    <scope>NUCLEOTIDE SEQUENCE</scope>
    <source>
        <strain evidence="3">CCAP 19/18</strain>
    </source>
</reference>
<feature type="compositionally biased region" description="Pro residues" evidence="2">
    <location>
        <begin position="17"/>
        <end position="41"/>
    </location>
</feature>
<feature type="coiled-coil region" evidence="1">
    <location>
        <begin position="176"/>
        <end position="203"/>
    </location>
</feature>
<feature type="compositionally biased region" description="Pro residues" evidence="2">
    <location>
        <begin position="52"/>
        <end position="66"/>
    </location>
</feature>
<organism evidence="3 4">
    <name type="scientific">Dunaliella salina</name>
    <name type="common">Green alga</name>
    <name type="synonym">Protococcus salinus</name>
    <dbReference type="NCBI Taxonomy" id="3046"/>
    <lineage>
        <taxon>Eukaryota</taxon>
        <taxon>Viridiplantae</taxon>
        <taxon>Chlorophyta</taxon>
        <taxon>core chlorophytes</taxon>
        <taxon>Chlorophyceae</taxon>
        <taxon>CS clade</taxon>
        <taxon>Chlamydomonadales</taxon>
        <taxon>Dunaliellaceae</taxon>
        <taxon>Dunaliella</taxon>
    </lineage>
</organism>
<evidence type="ECO:0000256" key="2">
    <source>
        <dbReference type="SAM" id="MobiDB-lite"/>
    </source>
</evidence>